<dbReference type="InterPro" id="IPR006549">
    <property type="entry name" value="HAD-SF_hydro_IIIA"/>
</dbReference>
<comment type="caution">
    <text evidence="1">The sequence shown here is derived from an EMBL/GenBank/DDBJ whole genome shotgun (WGS) entry which is preliminary data.</text>
</comment>
<keyword evidence="1" id="KW-0378">Hydrolase</keyword>
<dbReference type="PANTHER" id="PTHR43434:SF1">
    <property type="entry name" value="PHOSPHOGLYCOLATE PHOSPHATASE"/>
    <property type="match status" value="1"/>
</dbReference>
<dbReference type="GO" id="GO:0016787">
    <property type="term" value="F:hydrolase activity"/>
    <property type="evidence" value="ECO:0007669"/>
    <property type="project" value="UniProtKB-KW"/>
</dbReference>
<reference evidence="1 2" key="1">
    <citation type="journal article" date="2020" name="Cell Host Microbe">
        <title>Functional and Genomic Variation between Human-Derived Isolates of Lachnospiraceae Reveals Inter- and Intra-Species Diversity.</title>
        <authorList>
            <person name="Sorbara M.T."/>
            <person name="Littmann E.R."/>
            <person name="Fontana E."/>
            <person name="Moody T.U."/>
            <person name="Kohout C.E."/>
            <person name="Gjonbalaj M."/>
            <person name="Eaton V."/>
            <person name="Seok R."/>
            <person name="Leiner I.M."/>
            <person name="Pamer E.G."/>
        </authorList>
    </citation>
    <scope>NUCLEOTIDE SEQUENCE [LARGE SCALE GENOMIC DNA]</scope>
    <source>
        <strain evidence="1 2">MSK.15.26</strain>
    </source>
</reference>
<dbReference type="InterPro" id="IPR041492">
    <property type="entry name" value="HAD_2"/>
</dbReference>
<dbReference type="NCBIfam" id="TIGR01662">
    <property type="entry name" value="HAD-SF-IIIA"/>
    <property type="match status" value="1"/>
</dbReference>
<protein>
    <submittedName>
        <fullName evidence="1">HAD family hydrolase</fullName>
    </submittedName>
</protein>
<dbReference type="InterPro" id="IPR023198">
    <property type="entry name" value="PGP-like_dom2"/>
</dbReference>
<dbReference type="NCBIfam" id="TIGR01549">
    <property type="entry name" value="HAD-SF-IA-v1"/>
    <property type="match status" value="1"/>
</dbReference>
<dbReference type="InterPro" id="IPR050155">
    <property type="entry name" value="HAD-like_hydrolase_sf"/>
</dbReference>
<evidence type="ECO:0000313" key="2">
    <source>
        <dbReference type="Proteomes" id="UP000822142"/>
    </source>
</evidence>
<dbReference type="PANTHER" id="PTHR43434">
    <property type="entry name" value="PHOSPHOGLYCOLATE PHOSPHATASE"/>
    <property type="match status" value="1"/>
</dbReference>
<dbReference type="Gene3D" id="3.40.50.1000">
    <property type="entry name" value="HAD superfamily/HAD-like"/>
    <property type="match status" value="1"/>
</dbReference>
<gene>
    <name evidence="1" type="ORF">G5A70_06180</name>
</gene>
<dbReference type="SFLD" id="SFLDG01135">
    <property type="entry name" value="C1.5.6:_HAD__Beta-PGM__Phospha"/>
    <property type="match status" value="1"/>
</dbReference>
<evidence type="ECO:0000313" key="1">
    <source>
        <dbReference type="EMBL" id="NSJ85763.1"/>
    </source>
</evidence>
<accession>A0ABX2I9J7</accession>
<proteinExistence type="predicted"/>
<name>A0ABX2I9J7_BLAHA</name>
<dbReference type="SFLD" id="SFLDG01129">
    <property type="entry name" value="C1.5:_HAD__Beta-PGM__Phosphata"/>
    <property type="match status" value="1"/>
</dbReference>
<dbReference type="RefSeq" id="WP_173748805.1">
    <property type="nucleotide sequence ID" value="NZ_JAAITA010000005.1"/>
</dbReference>
<keyword evidence="2" id="KW-1185">Reference proteome</keyword>
<dbReference type="EMBL" id="JAAITA010000005">
    <property type="protein sequence ID" value="NSJ85763.1"/>
    <property type="molecule type" value="Genomic_DNA"/>
</dbReference>
<organism evidence="1 2">
    <name type="scientific">Blautia hansenii</name>
    <name type="common">Ruminococcus hansenii</name>
    <dbReference type="NCBI Taxonomy" id="1322"/>
    <lineage>
        <taxon>Bacteria</taxon>
        <taxon>Bacillati</taxon>
        <taxon>Bacillota</taxon>
        <taxon>Clostridia</taxon>
        <taxon>Lachnospirales</taxon>
        <taxon>Lachnospiraceae</taxon>
        <taxon>Blautia</taxon>
    </lineage>
</organism>
<dbReference type="SFLD" id="SFLDS00003">
    <property type="entry name" value="Haloacid_Dehalogenase"/>
    <property type="match status" value="1"/>
</dbReference>
<dbReference type="Gene3D" id="1.10.150.240">
    <property type="entry name" value="Putative phosphatase, domain 2"/>
    <property type="match status" value="1"/>
</dbReference>
<dbReference type="Proteomes" id="UP000822142">
    <property type="component" value="Unassembled WGS sequence"/>
</dbReference>
<dbReference type="Pfam" id="PF13419">
    <property type="entry name" value="HAD_2"/>
    <property type="match status" value="1"/>
</dbReference>
<dbReference type="InterPro" id="IPR036412">
    <property type="entry name" value="HAD-like_sf"/>
</dbReference>
<sequence length="231" mass="26087">MYKACIFDLDGTIADTVESIAYVGNQTLRHFHLPELPVENYNFYAGDGADELVRRMLQAVPGGDKVDYEEVRVLYRKWFGENPFYHVKPFEGILELLEGLKKEGLKIAVFSNKPHGAAVEVVEKIFGRDVFHKVQGQTEKIPRKPSPIGALAIAEEFQISPKECIYCGDTNTDMDTGKAAGMFTVGVTWGFRPRTELEEHHADKIVDRPEEILTLAKREKEKQKNAEADSQ</sequence>
<dbReference type="SUPFAM" id="SSF56784">
    <property type="entry name" value="HAD-like"/>
    <property type="match status" value="1"/>
</dbReference>
<dbReference type="InterPro" id="IPR023214">
    <property type="entry name" value="HAD_sf"/>
</dbReference>
<dbReference type="InterPro" id="IPR006439">
    <property type="entry name" value="HAD-SF_hydro_IA"/>
</dbReference>